<feature type="region of interest" description="Disordered" evidence="1">
    <location>
        <begin position="186"/>
        <end position="213"/>
    </location>
</feature>
<evidence type="ECO:0000313" key="2">
    <source>
        <dbReference type="EMBL" id="PMD18338.1"/>
    </source>
</evidence>
<dbReference type="EMBL" id="KZ613495">
    <property type="protein sequence ID" value="PMD18338.1"/>
    <property type="molecule type" value="Genomic_DNA"/>
</dbReference>
<accession>A0A2J6PWC5</accession>
<dbReference type="Proteomes" id="UP000235672">
    <property type="component" value="Unassembled WGS sequence"/>
</dbReference>
<proteinExistence type="predicted"/>
<evidence type="ECO:0000256" key="1">
    <source>
        <dbReference type="SAM" id="MobiDB-lite"/>
    </source>
</evidence>
<sequence length="527" mass="58985">MQSIPKLSLSLTQQKGISSQLHESKVPNTRQSVLLASSASEPAVPWPSLERRIAYVRLVRKQGMAETVELQAWWAWWAWWACLRHAVKLPLQIAIFSYERQRHRRTFVLDFGDMRPIWRWTYGTLRLTVNNTIARRAAPQLLSRIRFPRTAPKLFDFLHRQPRGMKAGAKCPGQLASCKLYPSIAPSPSPSPSQRVRSSKPFARGPATAAPLHFPHETRRPHWLAYRNHRERYDDIVLVGTGTKSNARMMRFFQIPSPDHIFHQQLQNICFHRHSTKQSIARSPKSCRICQSGSKPSRSPLSLTIFAPHHRANATRTAKILHPKREERNRTRGGRIASCLLCLLCLLHLWAVWTVCAAAGCLVAGQAVGLRALRPWTATRRSRLQRACGDAGSKPTPANSPKSCDSCLPLHEGVSKMQRLVTPRHTEMPKTAMRQKYNYDQLIKNPSTPLSHQARGSNSCTGKFSPSPLLCLSQILALKHSGHCRSCNVPSVSKPKASASSDQVHQHGPEALAIIIISGASPPPATP</sequence>
<protein>
    <submittedName>
        <fullName evidence="2">Uncharacterized protein</fullName>
    </submittedName>
</protein>
<dbReference type="AlphaFoldDB" id="A0A2J6PWC5"/>
<evidence type="ECO:0000313" key="3">
    <source>
        <dbReference type="Proteomes" id="UP000235672"/>
    </source>
</evidence>
<reference evidence="2 3" key="1">
    <citation type="submission" date="2016-05" db="EMBL/GenBank/DDBJ databases">
        <title>A degradative enzymes factory behind the ericoid mycorrhizal symbiosis.</title>
        <authorList>
            <consortium name="DOE Joint Genome Institute"/>
            <person name="Martino E."/>
            <person name="Morin E."/>
            <person name="Grelet G."/>
            <person name="Kuo A."/>
            <person name="Kohler A."/>
            <person name="Daghino S."/>
            <person name="Barry K."/>
            <person name="Choi C."/>
            <person name="Cichocki N."/>
            <person name="Clum A."/>
            <person name="Copeland A."/>
            <person name="Hainaut M."/>
            <person name="Haridas S."/>
            <person name="Labutti K."/>
            <person name="Lindquist E."/>
            <person name="Lipzen A."/>
            <person name="Khouja H.-R."/>
            <person name="Murat C."/>
            <person name="Ohm R."/>
            <person name="Olson A."/>
            <person name="Spatafora J."/>
            <person name="Veneault-Fourrey C."/>
            <person name="Henrissat B."/>
            <person name="Grigoriev I."/>
            <person name="Martin F."/>
            <person name="Perotto S."/>
        </authorList>
    </citation>
    <scope>NUCLEOTIDE SEQUENCE [LARGE SCALE GENOMIC DNA]</scope>
    <source>
        <strain evidence="2 3">UAMH 7357</strain>
    </source>
</reference>
<organism evidence="2 3">
    <name type="scientific">Hyaloscypha hepaticicola</name>
    <dbReference type="NCBI Taxonomy" id="2082293"/>
    <lineage>
        <taxon>Eukaryota</taxon>
        <taxon>Fungi</taxon>
        <taxon>Dikarya</taxon>
        <taxon>Ascomycota</taxon>
        <taxon>Pezizomycotina</taxon>
        <taxon>Leotiomycetes</taxon>
        <taxon>Helotiales</taxon>
        <taxon>Hyaloscyphaceae</taxon>
        <taxon>Hyaloscypha</taxon>
    </lineage>
</organism>
<name>A0A2J6PWC5_9HELO</name>
<gene>
    <name evidence="2" type="ORF">NA56DRAFT_706948</name>
</gene>
<feature type="compositionally biased region" description="Low complexity" evidence="1">
    <location>
        <begin position="192"/>
        <end position="201"/>
    </location>
</feature>
<keyword evidence="3" id="KW-1185">Reference proteome</keyword>